<dbReference type="RefSeq" id="XP_013768550.1">
    <property type="nucleotide sequence ID" value="XM_013913096.1"/>
</dbReference>
<dbReference type="PROSITE" id="PS50923">
    <property type="entry name" value="SUSHI"/>
    <property type="match status" value="3"/>
</dbReference>
<comment type="subcellular location">
    <subcellularLocation>
        <location evidence="1">Virion</location>
    </subcellularLocation>
</comment>
<feature type="region of interest" description="Disordered" evidence="6">
    <location>
        <begin position="236"/>
        <end position="270"/>
    </location>
</feature>
<keyword evidence="2 5" id="KW-0768">Sushi</keyword>
<dbReference type="GeneID" id="106456333"/>
<feature type="non-terminal residue" evidence="9">
    <location>
        <position position="325"/>
    </location>
</feature>
<keyword evidence="3" id="KW-0732">Signal</keyword>
<feature type="domain" description="Sushi" evidence="7">
    <location>
        <begin position="60"/>
        <end position="119"/>
    </location>
</feature>
<evidence type="ECO:0000259" key="7">
    <source>
        <dbReference type="PROSITE" id="PS50923"/>
    </source>
</evidence>
<dbReference type="SUPFAM" id="SSF57535">
    <property type="entry name" value="Complement control module/SCR domain"/>
    <property type="match status" value="3"/>
</dbReference>
<dbReference type="Proteomes" id="UP000695023">
    <property type="component" value="Unplaced"/>
</dbReference>
<comment type="caution">
    <text evidence="5">Lacks conserved residue(s) required for the propagation of feature annotation.</text>
</comment>
<evidence type="ECO:0000313" key="9">
    <source>
        <dbReference type="RefSeq" id="XP_013768550.1"/>
    </source>
</evidence>
<accession>A0A9Y6JJD7</accession>
<sequence>MRTNGDFISSGQSTQCPHCERLKSCSKGFCLTAPDRMCARYLGFVLLIWFAGVTHAQNENVCRAPVLDGGYYVPEKETYFLKEELTYACDSGRKPVLEGWWATSRCEDGNWVHKPQCIDQNACLPPTIPHGKYDKAEDGWYKERDSILVQCDDGYECKDKCTPRCRSGTWSPLPVCERRRNSCSEPPKISHAVIIHQYKEVFSEGSEVQYECEEGYTREGNNIFCERGQWTAGPTCNESSADQGHSASDTDVQPEGGDRRESGAGSGKQPEEALCLVDPARYARYGLAVAQPEYMREGEEKYFSCTARDRHIFVRCANRRIYLGR</sequence>
<dbReference type="Pfam" id="PF00084">
    <property type="entry name" value="Sushi"/>
    <property type="match status" value="3"/>
</dbReference>
<dbReference type="CDD" id="cd00033">
    <property type="entry name" value="CCP"/>
    <property type="match status" value="1"/>
</dbReference>
<organism evidence="8 9">
    <name type="scientific">Pundamilia nyererei</name>
    <dbReference type="NCBI Taxonomy" id="303518"/>
    <lineage>
        <taxon>Eukaryota</taxon>
        <taxon>Metazoa</taxon>
        <taxon>Chordata</taxon>
        <taxon>Craniata</taxon>
        <taxon>Vertebrata</taxon>
        <taxon>Euteleostomi</taxon>
        <taxon>Actinopterygii</taxon>
        <taxon>Neopterygii</taxon>
        <taxon>Teleostei</taxon>
        <taxon>Neoteleostei</taxon>
        <taxon>Acanthomorphata</taxon>
        <taxon>Ovalentaria</taxon>
        <taxon>Cichlomorphae</taxon>
        <taxon>Cichliformes</taxon>
        <taxon>Cichlidae</taxon>
        <taxon>African cichlids</taxon>
        <taxon>Pseudocrenilabrinae</taxon>
        <taxon>Haplochromini</taxon>
        <taxon>Pundamilia</taxon>
    </lineage>
</organism>
<dbReference type="Gene3D" id="2.10.70.10">
    <property type="entry name" value="Complement Module, domain 1"/>
    <property type="match status" value="3"/>
</dbReference>
<keyword evidence="8" id="KW-1185">Reference proteome</keyword>
<protein>
    <submittedName>
        <fullName evidence="9">Complement factor H-like</fullName>
    </submittedName>
</protein>
<keyword evidence="4" id="KW-1015">Disulfide bond</keyword>
<dbReference type="PANTHER" id="PTHR45785:SF2">
    <property type="entry name" value="COMPLEMENT FACTOR H-RELATED"/>
    <property type="match status" value="1"/>
</dbReference>
<dbReference type="InterPro" id="IPR000436">
    <property type="entry name" value="Sushi_SCR_CCP_dom"/>
</dbReference>
<feature type="domain" description="Sushi" evidence="7">
    <location>
        <begin position="181"/>
        <end position="238"/>
    </location>
</feature>
<dbReference type="PANTHER" id="PTHR45785">
    <property type="entry name" value="COMPLEMENT FACTOR H-RELATED"/>
    <property type="match status" value="1"/>
</dbReference>
<feature type="domain" description="Sushi" evidence="7">
    <location>
        <begin position="121"/>
        <end position="178"/>
    </location>
</feature>
<reference evidence="9" key="1">
    <citation type="submission" date="2025-08" db="UniProtKB">
        <authorList>
            <consortium name="RefSeq"/>
        </authorList>
    </citation>
    <scope>IDENTIFICATION</scope>
</reference>
<dbReference type="InterPro" id="IPR035976">
    <property type="entry name" value="Sushi/SCR/CCP_sf"/>
</dbReference>
<name>A0A9Y6JJD7_9CICH</name>
<evidence type="ECO:0000256" key="3">
    <source>
        <dbReference type="ARBA" id="ARBA00022729"/>
    </source>
</evidence>
<feature type="compositionally biased region" description="Polar residues" evidence="6">
    <location>
        <begin position="236"/>
        <end position="251"/>
    </location>
</feature>
<evidence type="ECO:0000256" key="5">
    <source>
        <dbReference type="PROSITE-ProRule" id="PRU00302"/>
    </source>
</evidence>
<evidence type="ECO:0000256" key="1">
    <source>
        <dbReference type="ARBA" id="ARBA00004328"/>
    </source>
</evidence>
<evidence type="ECO:0000256" key="4">
    <source>
        <dbReference type="ARBA" id="ARBA00023157"/>
    </source>
</evidence>
<dbReference type="AlphaFoldDB" id="A0A9Y6JJD7"/>
<dbReference type="SMART" id="SM00032">
    <property type="entry name" value="CCP"/>
    <property type="match status" value="3"/>
</dbReference>
<gene>
    <name evidence="9" type="primary">LOC106456333</name>
</gene>
<dbReference type="InterPro" id="IPR051503">
    <property type="entry name" value="ComplSys_Reg/VirEntry_Med"/>
</dbReference>
<evidence type="ECO:0000256" key="2">
    <source>
        <dbReference type="ARBA" id="ARBA00022659"/>
    </source>
</evidence>
<proteinExistence type="predicted"/>
<evidence type="ECO:0000256" key="6">
    <source>
        <dbReference type="SAM" id="MobiDB-lite"/>
    </source>
</evidence>
<evidence type="ECO:0000313" key="8">
    <source>
        <dbReference type="Proteomes" id="UP000695023"/>
    </source>
</evidence>